<comment type="subcellular location">
    <subcellularLocation>
        <location evidence="1">Membrane</location>
        <topology evidence="1">Single-pass membrane protein</topology>
    </subcellularLocation>
</comment>
<accession>A0A448D5R7</accession>
<evidence type="ECO:0000313" key="9">
    <source>
        <dbReference type="Proteomes" id="UP000279284"/>
    </source>
</evidence>
<evidence type="ECO:0000256" key="5">
    <source>
        <dbReference type="SAM" id="MobiDB-lite"/>
    </source>
</evidence>
<feature type="transmembrane region" description="Helical" evidence="6">
    <location>
        <begin position="34"/>
        <end position="55"/>
    </location>
</feature>
<dbReference type="RefSeq" id="WP_085415426.1">
    <property type="nucleotide sequence ID" value="NZ_CAUJPY010000002.1"/>
</dbReference>
<dbReference type="InterPro" id="IPR007452">
    <property type="entry name" value="TamB_C"/>
</dbReference>
<keyword evidence="2 6" id="KW-0812">Transmembrane</keyword>
<evidence type="ECO:0000256" key="6">
    <source>
        <dbReference type="SAM" id="Phobius"/>
    </source>
</evidence>
<evidence type="ECO:0000259" key="7">
    <source>
        <dbReference type="Pfam" id="PF04357"/>
    </source>
</evidence>
<evidence type="ECO:0000256" key="3">
    <source>
        <dbReference type="ARBA" id="ARBA00022989"/>
    </source>
</evidence>
<feature type="region of interest" description="Disordered" evidence="5">
    <location>
        <begin position="1"/>
        <end position="24"/>
    </location>
</feature>
<evidence type="ECO:0000313" key="8">
    <source>
        <dbReference type="EMBL" id="VEE99492.1"/>
    </source>
</evidence>
<name>A0A448D5R7_9NEIS</name>
<dbReference type="Pfam" id="PF04357">
    <property type="entry name" value="TamB"/>
    <property type="match status" value="1"/>
</dbReference>
<organism evidence="8 9">
    <name type="scientific">Neisseria canis</name>
    <dbReference type="NCBI Taxonomy" id="493"/>
    <lineage>
        <taxon>Bacteria</taxon>
        <taxon>Pseudomonadati</taxon>
        <taxon>Pseudomonadota</taxon>
        <taxon>Betaproteobacteria</taxon>
        <taxon>Neisseriales</taxon>
        <taxon>Neisseriaceae</taxon>
        <taxon>Neisseria</taxon>
    </lineage>
</organism>
<reference evidence="8 9" key="1">
    <citation type="submission" date="2018-12" db="EMBL/GenBank/DDBJ databases">
        <authorList>
            <consortium name="Pathogen Informatics"/>
        </authorList>
    </citation>
    <scope>NUCLEOTIDE SEQUENCE [LARGE SCALE GENOMIC DNA]</scope>
    <source>
        <strain evidence="8 9">NCTC10296</strain>
    </source>
</reference>
<dbReference type="PANTHER" id="PTHR36985:SF1">
    <property type="entry name" value="TRANSLOCATION AND ASSEMBLY MODULE SUBUNIT TAMB"/>
    <property type="match status" value="1"/>
</dbReference>
<gene>
    <name evidence="8" type="ORF">NCTC10296_00367</name>
</gene>
<dbReference type="OrthoDB" id="5288149at2"/>
<evidence type="ECO:0000256" key="4">
    <source>
        <dbReference type="ARBA" id="ARBA00023136"/>
    </source>
</evidence>
<sequence>MTQETTATVQPAQEQSLSEKQPAPKKRGKKWLKAILLVFALAVLMLGGIIAWLIATESGLRFGLYKIPAWFGVNITSKSLNGTLLKGFEGDGWRIETEGADIDISSLVFSWQPGELKNKKLHIRRIAAGDIHIQDKPTPPKPKTDTKMPESVSLPVEAVIESLETGQITTGKNKTVIARHVRLYYAYDHKQHQLNVISLQSPWSDANGSLKMATASPFALSGRIHSQGVLENIAITNDVKLGGSLQTVTLKTDMKTAATEKAPDQAANGINNIKLMVDTRVSPFGKGLDEIIEHVQVKGYNINPRAFLPSAPQAHFDFDATVVPSKLDGIALEGSIDLANLTAAEADASGIPVRSLLADFVVNEHGVLVIKEADAALLKKGNIAFSGSTDTAKQTLNLDTYIQNAVLADVVKQSFAEPIDGKLQLRGTYSNPQALLDLTVGKTVAGGEVMLVSDAQKGQSSLKLKEIAIKPQNGGEIKGSGSLELFDKQNLAVEFASKDFNPARIYKDLPEGKVNGSFKVNGRLAENYIAANLNFGQSTLSDVSLSGKADVVYDKDHLSKIASNIQLGNNRLFANGSFGKQGDKLSLDVNAPDLSRFGLGMSGLLVAKGTLAGDPKRLEANVAGRAENLRIQKAVQISHLDFQVNGSPDINRPFNIKADGRQIIIPGESEPTRIDNIQLAVNGTGKSHSINGNGNMRLDGKPYRLLVSANGGLNSKNQWQGYVDALDINGAFNLKLQNRLNLEAGAERVSLGAARWSAMGGSLNLQNFVWDKKQGIVTKGSADNLHMSQLHNFYTPPVEHNLVLAGDWDVVYTQNMRGYINVRRQSGDVVIPYRKQALGLGNLTLQTRFQNGRIDNTVEGVTRYGKIGGNLIISQNFGNAIAQAPVSGKIGLNAPDLEAFRHLMPVGQVLRGRLVGEAVISGRLGQPQLNGTLNGDNLYYRNHAQGIILDNGTLRSRLAGQRWQIDSLTFHRGGSAKLSGSISLAANNAPDVDVVAVFDRYHMLDKPNRRLTVSGDTKLQYTDTAGVTLTGLLKVDNGHFGFQDSGMPTLDDDVIVMGEVKEKPTAATPVNMNLTLDLNDRFRFSGEGLDVTLGGKLALTARPGESVQGVGTVNVVKGKYKAYGQDLNIEKGKISFVGPLDNPNLNIRATRNLSPVGAGVEVLGSLNKPRVSLVANEAMSEKDKLSWLILNRASSGNDSDEAALATAAGAFLAGKVNDKIGLVDNFGLTSQRTRDAQTGELNPAEQILTFGKQLTGELYLGYEYGINSASQSVKLIYQLSRPLQAVARVGTKSSGGELKYIIRFD</sequence>
<keyword evidence="4 6" id="KW-0472">Membrane</keyword>
<dbReference type="GO" id="GO:0009306">
    <property type="term" value="P:protein secretion"/>
    <property type="evidence" value="ECO:0007669"/>
    <property type="project" value="InterPro"/>
</dbReference>
<dbReference type="GO" id="GO:0005886">
    <property type="term" value="C:plasma membrane"/>
    <property type="evidence" value="ECO:0007669"/>
    <property type="project" value="InterPro"/>
</dbReference>
<dbReference type="KEGG" id="nci:NCTC10296_00367"/>
<dbReference type="PANTHER" id="PTHR36985">
    <property type="entry name" value="TRANSLOCATION AND ASSEMBLY MODULE SUBUNIT TAMB"/>
    <property type="match status" value="1"/>
</dbReference>
<evidence type="ECO:0000256" key="1">
    <source>
        <dbReference type="ARBA" id="ARBA00004167"/>
    </source>
</evidence>
<dbReference type="EMBL" id="LR134313">
    <property type="protein sequence ID" value="VEE99492.1"/>
    <property type="molecule type" value="Genomic_DNA"/>
</dbReference>
<feature type="compositionally biased region" description="Polar residues" evidence="5">
    <location>
        <begin position="1"/>
        <end position="19"/>
    </location>
</feature>
<dbReference type="Proteomes" id="UP000279284">
    <property type="component" value="Chromosome"/>
</dbReference>
<protein>
    <submittedName>
        <fullName evidence="8">Periplasmic protein</fullName>
    </submittedName>
</protein>
<dbReference type="STRING" id="493.BWD07_00565"/>
<evidence type="ECO:0000256" key="2">
    <source>
        <dbReference type="ARBA" id="ARBA00022692"/>
    </source>
</evidence>
<feature type="domain" description="Translocation and assembly module TamB C-terminal" evidence="7">
    <location>
        <begin position="972"/>
        <end position="1304"/>
    </location>
</feature>
<keyword evidence="9" id="KW-1185">Reference proteome</keyword>
<keyword evidence="3 6" id="KW-1133">Transmembrane helix</keyword>
<proteinExistence type="predicted"/>